<proteinExistence type="predicted"/>
<sequence length="73" mass="7927">MRRGVWGLGDGVGIAPTPGLEDLLDGGTPPAISSAVLTTLWMGLCRFQGCRHQRLRRQSAVLMALEMFLECNV</sequence>
<comment type="caution">
    <text evidence="1">The sequence shown here is derived from an EMBL/GenBank/DDBJ whole genome shotgun (WGS) entry which is preliminary data.</text>
</comment>
<dbReference type="Proteomes" id="UP001221898">
    <property type="component" value="Unassembled WGS sequence"/>
</dbReference>
<organism evidence="1 2">
    <name type="scientific">Aldrovandia affinis</name>
    <dbReference type="NCBI Taxonomy" id="143900"/>
    <lineage>
        <taxon>Eukaryota</taxon>
        <taxon>Metazoa</taxon>
        <taxon>Chordata</taxon>
        <taxon>Craniata</taxon>
        <taxon>Vertebrata</taxon>
        <taxon>Euteleostomi</taxon>
        <taxon>Actinopterygii</taxon>
        <taxon>Neopterygii</taxon>
        <taxon>Teleostei</taxon>
        <taxon>Notacanthiformes</taxon>
        <taxon>Halosauridae</taxon>
        <taxon>Aldrovandia</taxon>
    </lineage>
</organism>
<accession>A0AAD7RQI6</accession>
<name>A0AAD7RQI6_9TELE</name>
<dbReference type="AlphaFoldDB" id="A0AAD7RQI6"/>
<dbReference type="EMBL" id="JAINUG010000193">
    <property type="protein sequence ID" value="KAJ8388509.1"/>
    <property type="molecule type" value="Genomic_DNA"/>
</dbReference>
<protein>
    <submittedName>
        <fullName evidence="1">Uncharacterized protein</fullName>
    </submittedName>
</protein>
<evidence type="ECO:0000313" key="2">
    <source>
        <dbReference type="Proteomes" id="UP001221898"/>
    </source>
</evidence>
<evidence type="ECO:0000313" key="1">
    <source>
        <dbReference type="EMBL" id="KAJ8388509.1"/>
    </source>
</evidence>
<keyword evidence="2" id="KW-1185">Reference proteome</keyword>
<gene>
    <name evidence="1" type="ORF">AAFF_G00132230</name>
</gene>
<reference evidence="1" key="1">
    <citation type="journal article" date="2023" name="Science">
        <title>Genome structures resolve the early diversification of teleost fishes.</title>
        <authorList>
            <person name="Parey E."/>
            <person name="Louis A."/>
            <person name="Montfort J."/>
            <person name="Bouchez O."/>
            <person name="Roques C."/>
            <person name="Iampietro C."/>
            <person name="Lluch J."/>
            <person name="Castinel A."/>
            <person name="Donnadieu C."/>
            <person name="Desvignes T."/>
            <person name="Floi Bucao C."/>
            <person name="Jouanno E."/>
            <person name="Wen M."/>
            <person name="Mejri S."/>
            <person name="Dirks R."/>
            <person name="Jansen H."/>
            <person name="Henkel C."/>
            <person name="Chen W.J."/>
            <person name="Zahm M."/>
            <person name="Cabau C."/>
            <person name="Klopp C."/>
            <person name="Thompson A.W."/>
            <person name="Robinson-Rechavi M."/>
            <person name="Braasch I."/>
            <person name="Lecointre G."/>
            <person name="Bobe J."/>
            <person name="Postlethwait J.H."/>
            <person name="Berthelot C."/>
            <person name="Roest Crollius H."/>
            <person name="Guiguen Y."/>
        </authorList>
    </citation>
    <scope>NUCLEOTIDE SEQUENCE</scope>
    <source>
        <strain evidence="1">NC1722</strain>
    </source>
</reference>